<dbReference type="GO" id="GO:0046983">
    <property type="term" value="F:protein dimerization activity"/>
    <property type="evidence" value="ECO:0007669"/>
    <property type="project" value="InterPro"/>
</dbReference>
<keyword evidence="10" id="KW-0472">Membrane</keyword>
<dbReference type="RefSeq" id="WP_229669402.1">
    <property type="nucleotide sequence ID" value="NZ_BMNR01000001.1"/>
</dbReference>
<keyword evidence="6 12" id="KW-0418">Kinase</keyword>
<evidence type="ECO:0000256" key="9">
    <source>
        <dbReference type="PROSITE-ProRule" id="PRU00339"/>
    </source>
</evidence>
<dbReference type="SUPFAM" id="SSF48452">
    <property type="entry name" value="TPR-like"/>
    <property type="match status" value="2"/>
</dbReference>
<dbReference type="InterPro" id="IPR050482">
    <property type="entry name" value="Sensor_HK_TwoCompSys"/>
</dbReference>
<dbReference type="PROSITE" id="PS50109">
    <property type="entry name" value="HIS_KIN"/>
    <property type="match status" value="1"/>
</dbReference>
<reference evidence="12" key="1">
    <citation type="journal article" date="2014" name="Int. J. Syst. Evol. Microbiol.">
        <title>Complete genome sequence of Corynebacterium casei LMG S-19264T (=DSM 44701T), isolated from a smear-ripened cheese.</title>
        <authorList>
            <consortium name="US DOE Joint Genome Institute (JGI-PGF)"/>
            <person name="Walter F."/>
            <person name="Albersmeier A."/>
            <person name="Kalinowski J."/>
            <person name="Ruckert C."/>
        </authorList>
    </citation>
    <scope>NUCLEOTIDE SEQUENCE</scope>
    <source>
        <strain evidence="12">JCM 12862</strain>
    </source>
</reference>
<keyword evidence="9" id="KW-0802">TPR repeat</keyword>
<evidence type="ECO:0000256" key="5">
    <source>
        <dbReference type="ARBA" id="ARBA00022741"/>
    </source>
</evidence>
<dbReference type="Gene3D" id="1.20.5.1930">
    <property type="match status" value="1"/>
</dbReference>
<protein>
    <recommendedName>
        <fullName evidence="2">histidine kinase</fullName>
        <ecNumber evidence="2">2.7.13.3</ecNumber>
    </recommendedName>
</protein>
<keyword evidence="4" id="KW-0808">Transferase</keyword>
<keyword evidence="13" id="KW-1185">Reference proteome</keyword>
<feature type="repeat" description="TPR" evidence="9">
    <location>
        <begin position="218"/>
        <end position="251"/>
    </location>
</feature>
<organism evidence="12 13">
    <name type="scientific">Yeosuana aromativorans</name>
    <dbReference type="NCBI Taxonomy" id="288019"/>
    <lineage>
        <taxon>Bacteria</taxon>
        <taxon>Pseudomonadati</taxon>
        <taxon>Bacteroidota</taxon>
        <taxon>Flavobacteriia</taxon>
        <taxon>Flavobacteriales</taxon>
        <taxon>Flavobacteriaceae</taxon>
        <taxon>Yeosuana</taxon>
    </lineage>
</organism>
<name>A0A8J3FGJ8_9FLAO</name>
<dbReference type="InterPro" id="IPR011990">
    <property type="entry name" value="TPR-like_helical_dom_sf"/>
</dbReference>
<dbReference type="EMBL" id="BMNR01000001">
    <property type="protein sequence ID" value="GGK10127.1"/>
    <property type="molecule type" value="Genomic_DNA"/>
</dbReference>
<feature type="transmembrane region" description="Helical" evidence="10">
    <location>
        <begin position="377"/>
        <end position="395"/>
    </location>
</feature>
<dbReference type="InterPro" id="IPR019734">
    <property type="entry name" value="TPR_rpt"/>
</dbReference>
<dbReference type="Pfam" id="PF13374">
    <property type="entry name" value="TPR_10"/>
    <property type="match status" value="1"/>
</dbReference>
<evidence type="ECO:0000259" key="11">
    <source>
        <dbReference type="PROSITE" id="PS50109"/>
    </source>
</evidence>
<keyword evidence="3" id="KW-0597">Phosphoprotein</keyword>
<evidence type="ECO:0000256" key="8">
    <source>
        <dbReference type="ARBA" id="ARBA00023012"/>
    </source>
</evidence>
<evidence type="ECO:0000313" key="12">
    <source>
        <dbReference type="EMBL" id="GGK10127.1"/>
    </source>
</evidence>
<feature type="domain" description="Histidine kinase" evidence="11">
    <location>
        <begin position="434"/>
        <end position="624"/>
    </location>
</feature>
<dbReference type="Pfam" id="PF02518">
    <property type="entry name" value="HATPase_c"/>
    <property type="match status" value="1"/>
</dbReference>
<keyword evidence="8" id="KW-0902">Two-component regulatory system</keyword>
<evidence type="ECO:0000313" key="13">
    <source>
        <dbReference type="Proteomes" id="UP000612329"/>
    </source>
</evidence>
<comment type="catalytic activity">
    <reaction evidence="1">
        <text>ATP + protein L-histidine = ADP + protein N-phospho-L-histidine.</text>
        <dbReference type="EC" id="2.7.13.3"/>
    </reaction>
</comment>
<dbReference type="InterPro" id="IPR036890">
    <property type="entry name" value="HATPase_C_sf"/>
</dbReference>
<dbReference type="Pfam" id="PF13424">
    <property type="entry name" value="TPR_12"/>
    <property type="match status" value="2"/>
</dbReference>
<keyword evidence="10" id="KW-1133">Transmembrane helix</keyword>
<dbReference type="PANTHER" id="PTHR24421">
    <property type="entry name" value="NITRATE/NITRITE SENSOR PROTEIN NARX-RELATED"/>
    <property type="match status" value="1"/>
</dbReference>
<dbReference type="PANTHER" id="PTHR24421:SF10">
    <property type="entry name" value="NITRATE_NITRITE SENSOR PROTEIN NARQ"/>
    <property type="match status" value="1"/>
</dbReference>
<evidence type="ECO:0000256" key="3">
    <source>
        <dbReference type="ARBA" id="ARBA00022553"/>
    </source>
</evidence>
<dbReference type="EC" id="2.7.13.3" evidence="2"/>
<dbReference type="InterPro" id="IPR003594">
    <property type="entry name" value="HATPase_dom"/>
</dbReference>
<keyword evidence="7" id="KW-0067">ATP-binding</keyword>
<dbReference type="SMART" id="SM00028">
    <property type="entry name" value="TPR"/>
    <property type="match status" value="6"/>
</dbReference>
<accession>A0A8J3FGJ8</accession>
<proteinExistence type="predicted"/>
<dbReference type="SUPFAM" id="SSF55874">
    <property type="entry name" value="ATPase domain of HSP90 chaperone/DNA topoisomerase II/histidine kinase"/>
    <property type="match status" value="1"/>
</dbReference>
<dbReference type="Gene3D" id="1.25.40.10">
    <property type="entry name" value="Tetratricopeptide repeat domain"/>
    <property type="match status" value="3"/>
</dbReference>
<feature type="repeat" description="TPR" evidence="9">
    <location>
        <begin position="58"/>
        <end position="91"/>
    </location>
</feature>
<gene>
    <name evidence="12" type="ORF">GCM10007962_00370</name>
</gene>
<evidence type="ECO:0000256" key="7">
    <source>
        <dbReference type="ARBA" id="ARBA00022840"/>
    </source>
</evidence>
<dbReference type="InterPro" id="IPR011712">
    <property type="entry name" value="Sig_transdc_His_kin_sub3_dim/P"/>
</dbReference>
<evidence type="ECO:0000256" key="2">
    <source>
        <dbReference type="ARBA" id="ARBA00012438"/>
    </source>
</evidence>
<dbReference type="Proteomes" id="UP000612329">
    <property type="component" value="Unassembled WGS sequence"/>
</dbReference>
<keyword evidence="5" id="KW-0547">Nucleotide-binding</keyword>
<evidence type="ECO:0000256" key="10">
    <source>
        <dbReference type="SAM" id="Phobius"/>
    </source>
</evidence>
<dbReference type="CDD" id="cd16917">
    <property type="entry name" value="HATPase_UhpB-NarQ-NarX-like"/>
    <property type="match status" value="1"/>
</dbReference>
<dbReference type="AlphaFoldDB" id="A0A8J3FGJ8"/>
<evidence type="ECO:0000256" key="6">
    <source>
        <dbReference type="ARBA" id="ARBA00022777"/>
    </source>
</evidence>
<sequence>MIDSLKRELKTVQDDKSKAKIFGDLTWYYSSISTDSALVYGEKAMQFAKKLNDSTFLAQTISDNGVVYYLKGEFDTAEKLFKQSLAIRAKIHDSAGIASLNYKIGNIFYKRTLLDSSMVYYLKALGFYERNKVVTVANSLQSNIGAIYMALKNYDKALEYFNKNATFFEDNGQQELLSNTLVNKASVYLYKKDTVQAISCLKKSIETSKQVNAYPTLGSAYNNLGSIYSDKKNYQLAKQYILKSIEIREKANLGTELASSKLTLAGIYSELGDFSKAKPLLLNSLKVFKNENVTDKLLSVYLQLIPIYAYESKPDSVSYYTNLYVKEQALNLQEKMQNVTAELETKYQTEKKESQIMAQRADIAEKELNLNRKNTQLIGLVVLVVVIAIFTFLIYKQQKLKNNQLKKESQLKEALIKIESQNKLQEQRLRISRDLHDNIGAQLTFIISSVENLQYGFKNANEAVVNKLESISAFTKETIFELRDTIWAMNKNEISLDDLGARISNFIERAGLASSSIEFQFNVDEQLSKELSFSSVQGMNIYRIIQEAINNALKYAEAKSIKVQFQKDSDRLKIEIYDDGKGFDYNTVEHGNGLNNMKKRAIDMNAEIHVESKINLGTSVILIV</sequence>
<dbReference type="InterPro" id="IPR005467">
    <property type="entry name" value="His_kinase_dom"/>
</dbReference>
<dbReference type="GO" id="GO:0016020">
    <property type="term" value="C:membrane"/>
    <property type="evidence" value="ECO:0007669"/>
    <property type="project" value="InterPro"/>
</dbReference>
<reference evidence="12" key="2">
    <citation type="submission" date="2020-09" db="EMBL/GenBank/DDBJ databases">
        <authorList>
            <person name="Sun Q."/>
            <person name="Ohkuma M."/>
        </authorList>
    </citation>
    <scope>NUCLEOTIDE SEQUENCE</scope>
    <source>
        <strain evidence="12">JCM 12862</strain>
    </source>
</reference>
<comment type="caution">
    <text evidence="12">The sequence shown here is derived from an EMBL/GenBank/DDBJ whole genome shotgun (WGS) entry which is preliminary data.</text>
</comment>
<evidence type="ECO:0000256" key="4">
    <source>
        <dbReference type="ARBA" id="ARBA00022679"/>
    </source>
</evidence>
<dbReference type="Pfam" id="PF07730">
    <property type="entry name" value="HisKA_3"/>
    <property type="match status" value="1"/>
</dbReference>
<dbReference type="PROSITE" id="PS50005">
    <property type="entry name" value="TPR"/>
    <property type="match status" value="3"/>
</dbReference>
<dbReference type="GO" id="GO:0000155">
    <property type="term" value="F:phosphorelay sensor kinase activity"/>
    <property type="evidence" value="ECO:0007669"/>
    <property type="project" value="InterPro"/>
</dbReference>
<keyword evidence="10" id="KW-0812">Transmembrane</keyword>
<dbReference type="Gene3D" id="3.30.565.10">
    <property type="entry name" value="Histidine kinase-like ATPase, C-terminal domain"/>
    <property type="match status" value="1"/>
</dbReference>
<evidence type="ECO:0000256" key="1">
    <source>
        <dbReference type="ARBA" id="ARBA00000085"/>
    </source>
</evidence>
<feature type="repeat" description="TPR" evidence="9">
    <location>
        <begin position="138"/>
        <end position="171"/>
    </location>
</feature>
<dbReference type="GO" id="GO:0005524">
    <property type="term" value="F:ATP binding"/>
    <property type="evidence" value="ECO:0007669"/>
    <property type="project" value="UniProtKB-KW"/>
</dbReference>